<feature type="non-terminal residue" evidence="2">
    <location>
        <position position="1"/>
    </location>
</feature>
<evidence type="ECO:0000313" key="3">
    <source>
        <dbReference type="Proteomes" id="UP000717534"/>
    </source>
</evidence>
<gene>
    <name evidence="2" type="ORF">JYU06_05250</name>
</gene>
<keyword evidence="1" id="KW-0472">Membrane</keyword>
<comment type="caution">
    <text evidence="2">The sequence shown here is derived from an EMBL/GenBank/DDBJ whole genome shotgun (WGS) entry which is preliminary data.</text>
</comment>
<evidence type="ECO:0000313" key="2">
    <source>
        <dbReference type="EMBL" id="MBN4068907.1"/>
    </source>
</evidence>
<reference evidence="2 3" key="1">
    <citation type="submission" date="2021-02" db="EMBL/GenBank/DDBJ databases">
        <title>Activity-based single-cell genomes from oceanic crustal fluid captures similar information to metagenomic and metatranscriptomic surveys with orders of magnitude less sampling.</title>
        <authorList>
            <person name="D'Angelo T.S."/>
            <person name="Orcutt B.N."/>
        </authorList>
    </citation>
    <scope>NUCLEOTIDE SEQUENCE [LARGE SCALE GENOMIC DNA]</scope>
    <source>
        <strain evidence="2">AH-315-G02</strain>
    </source>
</reference>
<keyword evidence="1" id="KW-1133">Transmembrane helix</keyword>
<proteinExistence type="predicted"/>
<evidence type="ECO:0000256" key="1">
    <source>
        <dbReference type="SAM" id="Phobius"/>
    </source>
</evidence>
<feature type="transmembrane region" description="Helical" evidence="1">
    <location>
        <begin position="34"/>
        <end position="52"/>
    </location>
</feature>
<name>A0ABS3AW59_9BACT</name>
<keyword evidence="1" id="KW-0812">Transmembrane</keyword>
<dbReference type="EMBL" id="JAFITO010000079">
    <property type="protein sequence ID" value="MBN4068907.1"/>
    <property type="molecule type" value="Genomic_DNA"/>
</dbReference>
<dbReference type="Proteomes" id="UP000717534">
    <property type="component" value="Unassembled WGS sequence"/>
</dbReference>
<protein>
    <submittedName>
        <fullName evidence="2">Uncharacterized protein</fullName>
    </submittedName>
</protein>
<keyword evidence="3" id="KW-1185">Reference proteome</keyword>
<organism evidence="2 3">
    <name type="scientific">Desulfotalea psychrophila</name>
    <dbReference type="NCBI Taxonomy" id="84980"/>
    <lineage>
        <taxon>Bacteria</taxon>
        <taxon>Pseudomonadati</taxon>
        <taxon>Thermodesulfobacteriota</taxon>
        <taxon>Desulfobulbia</taxon>
        <taxon>Desulfobulbales</taxon>
        <taxon>Desulfocapsaceae</taxon>
        <taxon>Desulfotalea</taxon>
    </lineage>
</organism>
<sequence length="285" mass="32042">GDCVVACKKMGKALSFESPLTNALFSDIRIVGKYACRLVAVVAIAGLGFLVYSQVDFSSEPARIKHTLLADKRIVLNHEKFRTLDLLANGMIVVSGIEWPLNGSANWRWQPEGKQGSFKIIPDPRHPENFSLVRVTEDFAKGTSLQFEHNGSALAGYFPKEQYLLTELTDIPQRRDVPFASVEGRVLLYQYANQTYVLTLEVKDPAGVIKKIETNGEHIGMETMLTNVRKWINSPQIIVSEGTVPALPFSTYMKVFFHDGDTEEMLFETSTIVDRSSEEFDDPWF</sequence>
<accession>A0ABS3AW59</accession>